<dbReference type="InterPro" id="IPR011990">
    <property type="entry name" value="TPR-like_helical_dom_sf"/>
</dbReference>
<evidence type="ECO:0000256" key="2">
    <source>
        <dbReference type="ARBA" id="ARBA00022803"/>
    </source>
</evidence>
<accession>A0AAU3HZN2</accession>
<evidence type="ECO:0000256" key="1">
    <source>
        <dbReference type="ARBA" id="ARBA00022737"/>
    </source>
</evidence>
<dbReference type="SUPFAM" id="SSF52200">
    <property type="entry name" value="Toll/Interleukin receptor TIR domain"/>
    <property type="match status" value="1"/>
</dbReference>
<reference evidence="5" key="1">
    <citation type="submission" date="2022-10" db="EMBL/GenBank/DDBJ databases">
        <title>The complete genomes of actinobacterial strains from the NBC collection.</title>
        <authorList>
            <person name="Joergensen T.S."/>
            <person name="Alvarez Arevalo M."/>
            <person name="Sterndorff E.B."/>
            <person name="Faurdal D."/>
            <person name="Vuksanovic O."/>
            <person name="Mourched A.-S."/>
            <person name="Charusanti P."/>
            <person name="Shaw S."/>
            <person name="Blin K."/>
            <person name="Weber T."/>
        </authorList>
    </citation>
    <scope>NUCLEOTIDE SEQUENCE</scope>
    <source>
        <strain evidence="5">NBC_01393</strain>
    </source>
</reference>
<keyword evidence="2" id="KW-0802">TPR repeat</keyword>
<dbReference type="InterPro" id="IPR027417">
    <property type="entry name" value="P-loop_NTPase"/>
</dbReference>
<dbReference type="PANTHER" id="PTHR45641">
    <property type="entry name" value="TETRATRICOPEPTIDE REPEAT PROTEIN (AFU_ORTHOLOGUE AFUA_6G03870)"/>
    <property type="match status" value="1"/>
</dbReference>
<dbReference type="Pfam" id="PF13374">
    <property type="entry name" value="TPR_10"/>
    <property type="match status" value="2"/>
</dbReference>
<dbReference type="Pfam" id="PF13424">
    <property type="entry name" value="TPR_12"/>
    <property type="match status" value="4"/>
</dbReference>
<dbReference type="SUPFAM" id="SSF48452">
    <property type="entry name" value="TPR-like"/>
    <property type="match status" value="1"/>
</dbReference>
<dbReference type="PANTHER" id="PTHR45641:SF19">
    <property type="entry name" value="NEPHROCYSTIN-3"/>
    <property type="match status" value="1"/>
</dbReference>
<evidence type="ECO:0000256" key="3">
    <source>
        <dbReference type="SAM" id="MobiDB-lite"/>
    </source>
</evidence>
<name>A0AAU3HZN2_9ACTN</name>
<dbReference type="AlphaFoldDB" id="A0AAU3HZN2"/>
<proteinExistence type="predicted"/>
<dbReference type="InterPro" id="IPR000157">
    <property type="entry name" value="TIR_dom"/>
</dbReference>
<sequence>MDEVFFSYPRADRAAVLPLVEALRDAGVGVFLDESGIDEFEGITDEIRSALAGARLFVAYYSTAYPTRPACQWELLTAFRAAIALGRASERILVINPEQTTDHIQPVQLRDARYGVTTERESVTRLVERIVARVAGSPGSLGDAIASMRPVWRPLEHLGSERFVGRVDEFWQLHQALHAFEYLATQDGASAGQAVVMGLGGVGKTLLVEQYARRFAAFYPGGIYWFTSAASHTPNAPASDAGQADVLAQHYQQVAAALALDSIALDPVQVREAARQHIQTTNEPCLWIVDDVPGELSPSVVRELAAPHPLGRTVMTTRWRGYQLPVIDVDVLHPDEAYRLLTTARIPNDPAEETAARTLVQRLGSHALAIDLARGCLADQPGLTYTELLDQLADTQHGDAFQELVKDLYMQVPTDHTNDIAATFTRSLHHLDNHALTLLRIAALLAPAPLPERLLTSISLNLSHQDEPNIRRADRRALSAAQRRSLIRQTGTEPPSWFMHALVSRTLTLHPETTRLNPALRQAALTATTHLMQAVYTPGRLDLADVMPHARALVEELDTSESLDLLDSVARYDYESGQPASASHHYQRLTDARTSQLGDNHPDTLTSRNNLAAACESVGNLEQAIPLFEQALTDSQRVLGDNHPNTLISRNNLAGAYQAAGDLGRAIPLFEQTLTDRIRLLGDDHPDTLISRSNLASAYQTAGDLERAIPLFEQTLTDRIRLLGNDHPNTLTSRNNLASAYQTAGDLERAIPLHETTLTDRIRLLGNDHPNTLTSRNNLASAYQTAGDLERAIPLFEQTLTDRIRLLGNDHPDTLASRSNLAGAYQAAEDLGRAIPLFEQALTDSQRVLGDDHPDTLASRSNLAGAYQAARDLGRAIPLFEQALTDSQRVLGDNHPDTLASRSNLAGAYQAARDLGRAIPLFEQALTDSQRVLGDNHPNTLTFRSNLAGAYQAARDLGRAIPLFEQTLTDRIRLLGNDHPNTLTSRNNLAGAYQTAGDLGRAIPLFEQTLTDRIRLLGNDHPNTLTSRNNLAGAYQKAQAVQHGSAATSATEAVPQEPSAAD</sequence>
<dbReference type="PROSITE" id="PS50104">
    <property type="entry name" value="TIR"/>
    <property type="match status" value="1"/>
</dbReference>
<dbReference type="NCBIfam" id="NF040586">
    <property type="entry name" value="FxSxx_TPR"/>
    <property type="match status" value="1"/>
</dbReference>
<dbReference type="EMBL" id="CP109546">
    <property type="protein sequence ID" value="WTZ09562.1"/>
    <property type="molecule type" value="Genomic_DNA"/>
</dbReference>
<dbReference type="Gene3D" id="3.40.50.300">
    <property type="entry name" value="P-loop containing nucleotide triphosphate hydrolases"/>
    <property type="match status" value="1"/>
</dbReference>
<evidence type="ECO:0000259" key="4">
    <source>
        <dbReference type="PROSITE" id="PS50104"/>
    </source>
</evidence>
<evidence type="ECO:0000313" key="5">
    <source>
        <dbReference type="EMBL" id="WTZ09562.1"/>
    </source>
</evidence>
<feature type="domain" description="TIR" evidence="4">
    <location>
        <begin position="1"/>
        <end position="138"/>
    </location>
</feature>
<protein>
    <submittedName>
        <fullName evidence="5">FxSxx-COOH system tetratricopeptide repeat protein</fullName>
    </submittedName>
</protein>
<dbReference type="GO" id="GO:0007165">
    <property type="term" value="P:signal transduction"/>
    <property type="evidence" value="ECO:0007669"/>
    <property type="project" value="InterPro"/>
</dbReference>
<organism evidence="5">
    <name type="scientific">Streptomyces sp. NBC_01393</name>
    <dbReference type="NCBI Taxonomy" id="2903851"/>
    <lineage>
        <taxon>Bacteria</taxon>
        <taxon>Bacillati</taxon>
        <taxon>Actinomycetota</taxon>
        <taxon>Actinomycetes</taxon>
        <taxon>Kitasatosporales</taxon>
        <taxon>Streptomycetaceae</taxon>
        <taxon>Streptomyces</taxon>
    </lineage>
</organism>
<dbReference type="PRINTS" id="PR00381">
    <property type="entry name" value="KINESINLIGHT"/>
</dbReference>
<keyword evidence="1" id="KW-0677">Repeat</keyword>
<dbReference type="Gene3D" id="3.40.50.10140">
    <property type="entry name" value="Toll/interleukin-1 receptor homology (TIR) domain"/>
    <property type="match status" value="1"/>
</dbReference>
<dbReference type="Gene3D" id="1.25.40.10">
    <property type="entry name" value="Tetratricopeptide repeat domain"/>
    <property type="match status" value="3"/>
</dbReference>
<feature type="region of interest" description="Disordered" evidence="3">
    <location>
        <begin position="1043"/>
        <end position="1062"/>
    </location>
</feature>
<dbReference type="Pfam" id="PF13676">
    <property type="entry name" value="TIR_2"/>
    <property type="match status" value="1"/>
</dbReference>
<dbReference type="SUPFAM" id="SSF52540">
    <property type="entry name" value="P-loop containing nucleoside triphosphate hydrolases"/>
    <property type="match status" value="1"/>
</dbReference>
<dbReference type="InterPro" id="IPR035897">
    <property type="entry name" value="Toll_tir_struct_dom_sf"/>
</dbReference>
<gene>
    <name evidence="5" type="primary">fxsT</name>
    <name evidence="5" type="ORF">OG699_17120</name>
</gene>